<dbReference type="Proteomes" id="UP000028492">
    <property type="component" value="Chromosome"/>
</dbReference>
<dbReference type="STRING" id="208439.AJAP_06065"/>
<reference evidence="1 2" key="1">
    <citation type="journal article" date="2014" name="J. Biotechnol.">
        <title>Complete genome sequence of the actinobacterium Amycolatopsis japonica MG417-CF17(T) (=DSM 44213T) producing (S,S)-N,N'-ethylenediaminedisuccinic acid.</title>
        <authorList>
            <person name="Stegmann E."/>
            <person name="Albersmeier A."/>
            <person name="Spohn M."/>
            <person name="Gert H."/>
            <person name="Weber T."/>
            <person name="Wohlleben W."/>
            <person name="Kalinowski J."/>
            <person name="Ruckert C."/>
        </authorList>
    </citation>
    <scope>NUCLEOTIDE SEQUENCE [LARGE SCALE GENOMIC DNA]</scope>
    <source>
        <strain evidence="2">MG417-CF17 (DSM 44213)</strain>
    </source>
</reference>
<dbReference type="KEGG" id="aja:AJAP_06065"/>
<accession>A0A075UP42</accession>
<dbReference type="eggNOG" id="ENOG5033VJD">
    <property type="taxonomic scope" value="Bacteria"/>
</dbReference>
<organism evidence="1 2">
    <name type="scientific">Amycolatopsis japonica</name>
    <dbReference type="NCBI Taxonomy" id="208439"/>
    <lineage>
        <taxon>Bacteria</taxon>
        <taxon>Bacillati</taxon>
        <taxon>Actinomycetota</taxon>
        <taxon>Actinomycetes</taxon>
        <taxon>Pseudonocardiales</taxon>
        <taxon>Pseudonocardiaceae</taxon>
        <taxon>Amycolatopsis</taxon>
        <taxon>Amycolatopsis japonica group</taxon>
    </lineage>
</organism>
<name>A0A075UP42_9PSEU</name>
<dbReference type="RefSeq" id="WP_051972356.1">
    <property type="nucleotide sequence ID" value="NZ_CP008953.1"/>
</dbReference>
<sequence>MMDLLIEFAGTGRVGPIHGGMTLAAASAVLGPGHPHPAIRLLGGKADGYPYRWDSLYLDVIRDRVSSIKLETWPGHTFSVEPYLIDRQSVIRVAGTAVTAMFSRFDEKDLGVRPGDYLLSVSKNFEIP</sequence>
<evidence type="ECO:0000313" key="1">
    <source>
        <dbReference type="EMBL" id="AIG74131.1"/>
    </source>
</evidence>
<dbReference type="HOGENOM" id="CLU_1954988_0_0_11"/>
<evidence type="ECO:0000313" key="2">
    <source>
        <dbReference type="Proteomes" id="UP000028492"/>
    </source>
</evidence>
<dbReference type="EMBL" id="CP008953">
    <property type="protein sequence ID" value="AIG74131.1"/>
    <property type="molecule type" value="Genomic_DNA"/>
</dbReference>
<gene>
    <name evidence="1" type="ORF">AJAP_06065</name>
</gene>
<protein>
    <submittedName>
        <fullName evidence="1">Uncharacterized protein</fullName>
    </submittedName>
</protein>
<dbReference type="AlphaFoldDB" id="A0A075UP42"/>
<keyword evidence="2" id="KW-1185">Reference proteome</keyword>
<proteinExistence type="predicted"/>